<name>A0A8E6BBK4_9BACT</name>
<sequence length="280" mass="30719">MGIVQGLTEFLPISSTAHLRITPPLLGWDHGGGQAFETVIQMGTLVAVIWYFRADILHLLGGLKRDVQARKLASNHESKLAWMIAIATVPVGVCGLLLEHKIKNEFRDLRWVAFFIGFFALVLWAAEIYSHRKAKAGNPGKPESEIGFFNVITMGLFQCLALFPGASRSGTTISGALFSGLDRAAAARFSFLLSLPAITAAGLYKLYKDRHELFATQEGIINLVVSTVVSGIVGYFAIAWLIGFLKRYSTTVFIVYRILLAILLIVLVQQGIISPLEEPE</sequence>
<feature type="transmembrane region" description="Helical" evidence="14">
    <location>
        <begin position="219"/>
        <end position="242"/>
    </location>
</feature>
<evidence type="ECO:0000313" key="16">
    <source>
        <dbReference type="Proteomes" id="UP000676194"/>
    </source>
</evidence>
<dbReference type="InterPro" id="IPR003824">
    <property type="entry name" value="UppP"/>
</dbReference>
<keyword evidence="8 14" id="KW-1133">Transmembrane helix</keyword>
<comment type="miscellaneous">
    <text evidence="14">Bacitracin is thought to be involved in the inhibition of peptidoglycan synthesis by sequestering undecaprenyl diphosphate, thereby reducing the pool of lipid carrier available.</text>
</comment>
<dbReference type="Proteomes" id="UP000676194">
    <property type="component" value="Chromosome"/>
</dbReference>
<evidence type="ECO:0000256" key="3">
    <source>
        <dbReference type="ARBA" id="ARBA00012374"/>
    </source>
</evidence>
<comment type="function">
    <text evidence="14">Catalyzes the dephosphorylation of undecaprenyl diphosphate (UPP). Confers resistance to bacitracin.</text>
</comment>
<evidence type="ECO:0000256" key="4">
    <source>
        <dbReference type="ARBA" id="ARBA00021581"/>
    </source>
</evidence>
<dbReference type="GO" id="GO:0071555">
    <property type="term" value="P:cell wall organization"/>
    <property type="evidence" value="ECO:0007669"/>
    <property type="project" value="UniProtKB-KW"/>
</dbReference>
<keyword evidence="14" id="KW-0573">Peptidoglycan synthesis</keyword>
<dbReference type="GO" id="GO:0005886">
    <property type="term" value="C:plasma membrane"/>
    <property type="evidence" value="ECO:0007669"/>
    <property type="project" value="UniProtKB-SubCell"/>
</dbReference>
<feature type="transmembrane region" description="Helical" evidence="14">
    <location>
        <begin position="248"/>
        <end position="268"/>
    </location>
</feature>
<dbReference type="PANTHER" id="PTHR30622:SF4">
    <property type="entry name" value="UNDECAPRENYL-DIPHOSPHATASE"/>
    <property type="match status" value="1"/>
</dbReference>
<feature type="transmembrane region" description="Helical" evidence="14">
    <location>
        <begin position="186"/>
        <end position="207"/>
    </location>
</feature>
<dbReference type="GO" id="GO:0008360">
    <property type="term" value="P:regulation of cell shape"/>
    <property type="evidence" value="ECO:0007669"/>
    <property type="project" value="UniProtKB-KW"/>
</dbReference>
<evidence type="ECO:0000256" key="5">
    <source>
        <dbReference type="ARBA" id="ARBA00022475"/>
    </source>
</evidence>
<dbReference type="Pfam" id="PF02673">
    <property type="entry name" value="BacA"/>
    <property type="match status" value="1"/>
</dbReference>
<dbReference type="EMBL" id="CP074694">
    <property type="protein sequence ID" value="QVL34869.1"/>
    <property type="molecule type" value="Genomic_DNA"/>
</dbReference>
<gene>
    <name evidence="14 15" type="primary">uppP</name>
    <name evidence="15" type="ORF">KIH39_07065</name>
</gene>
<keyword evidence="10 14" id="KW-0046">Antibiotic resistance</keyword>
<keyword evidence="7 14" id="KW-0378">Hydrolase</keyword>
<keyword evidence="5 14" id="KW-1003">Cell membrane</keyword>
<evidence type="ECO:0000256" key="9">
    <source>
        <dbReference type="ARBA" id="ARBA00023136"/>
    </source>
</evidence>
<feature type="transmembrane region" description="Helical" evidence="14">
    <location>
        <begin position="147"/>
        <end position="166"/>
    </location>
</feature>
<dbReference type="AlphaFoldDB" id="A0A8E6BBK4"/>
<evidence type="ECO:0000256" key="13">
    <source>
        <dbReference type="ARBA" id="ARBA00047594"/>
    </source>
</evidence>
<dbReference type="KEGG" id="tsph:KIH39_07065"/>
<organism evidence="15 16">
    <name type="scientific">Telmatocola sphagniphila</name>
    <dbReference type="NCBI Taxonomy" id="1123043"/>
    <lineage>
        <taxon>Bacteria</taxon>
        <taxon>Pseudomonadati</taxon>
        <taxon>Planctomycetota</taxon>
        <taxon>Planctomycetia</taxon>
        <taxon>Gemmatales</taxon>
        <taxon>Gemmataceae</taxon>
    </lineage>
</organism>
<evidence type="ECO:0000256" key="11">
    <source>
        <dbReference type="ARBA" id="ARBA00032707"/>
    </source>
</evidence>
<keyword evidence="9 14" id="KW-0472">Membrane</keyword>
<evidence type="ECO:0000256" key="2">
    <source>
        <dbReference type="ARBA" id="ARBA00010621"/>
    </source>
</evidence>
<proteinExistence type="inferred from homology"/>
<protein>
    <recommendedName>
        <fullName evidence="4 14">Undecaprenyl-diphosphatase</fullName>
        <ecNumber evidence="3 14">3.6.1.27</ecNumber>
    </recommendedName>
    <alternativeName>
        <fullName evidence="12 14">Bacitracin resistance protein</fullName>
    </alternativeName>
    <alternativeName>
        <fullName evidence="11 14">Undecaprenyl pyrophosphate phosphatase</fullName>
    </alternativeName>
</protein>
<evidence type="ECO:0000256" key="14">
    <source>
        <dbReference type="HAMAP-Rule" id="MF_01006"/>
    </source>
</evidence>
<dbReference type="PANTHER" id="PTHR30622">
    <property type="entry name" value="UNDECAPRENYL-DIPHOSPHATASE"/>
    <property type="match status" value="1"/>
</dbReference>
<comment type="subcellular location">
    <subcellularLocation>
        <location evidence="1 14">Cell membrane</location>
        <topology evidence="1 14">Multi-pass membrane protein</topology>
    </subcellularLocation>
</comment>
<evidence type="ECO:0000256" key="7">
    <source>
        <dbReference type="ARBA" id="ARBA00022801"/>
    </source>
</evidence>
<dbReference type="EC" id="3.6.1.27" evidence="3 14"/>
<keyword evidence="14" id="KW-0961">Cell wall biogenesis/degradation</keyword>
<evidence type="ECO:0000256" key="6">
    <source>
        <dbReference type="ARBA" id="ARBA00022692"/>
    </source>
</evidence>
<feature type="transmembrane region" description="Helical" evidence="14">
    <location>
        <begin position="80"/>
        <end position="98"/>
    </location>
</feature>
<keyword evidence="16" id="KW-1185">Reference proteome</keyword>
<evidence type="ECO:0000313" key="15">
    <source>
        <dbReference type="EMBL" id="QVL34869.1"/>
    </source>
</evidence>
<dbReference type="GO" id="GO:0009252">
    <property type="term" value="P:peptidoglycan biosynthetic process"/>
    <property type="evidence" value="ECO:0007669"/>
    <property type="project" value="UniProtKB-KW"/>
</dbReference>
<keyword evidence="14" id="KW-0133">Cell shape</keyword>
<comment type="catalytic activity">
    <reaction evidence="13 14">
        <text>di-trans,octa-cis-undecaprenyl diphosphate + H2O = di-trans,octa-cis-undecaprenyl phosphate + phosphate + H(+)</text>
        <dbReference type="Rhea" id="RHEA:28094"/>
        <dbReference type="ChEBI" id="CHEBI:15377"/>
        <dbReference type="ChEBI" id="CHEBI:15378"/>
        <dbReference type="ChEBI" id="CHEBI:43474"/>
        <dbReference type="ChEBI" id="CHEBI:58405"/>
        <dbReference type="ChEBI" id="CHEBI:60392"/>
        <dbReference type="EC" id="3.6.1.27"/>
    </reaction>
</comment>
<evidence type="ECO:0000256" key="8">
    <source>
        <dbReference type="ARBA" id="ARBA00022989"/>
    </source>
</evidence>
<dbReference type="HAMAP" id="MF_01006">
    <property type="entry name" value="Undec_diphosphatase"/>
    <property type="match status" value="1"/>
</dbReference>
<dbReference type="GO" id="GO:0050380">
    <property type="term" value="F:undecaprenyl-diphosphatase activity"/>
    <property type="evidence" value="ECO:0007669"/>
    <property type="project" value="UniProtKB-UniRule"/>
</dbReference>
<reference evidence="15" key="1">
    <citation type="submission" date="2021-05" db="EMBL/GenBank/DDBJ databases">
        <title>Complete genome sequence of the cellulolytic planctomycete Telmatocola sphagniphila SP2T and characterization of the first cellulase from planctomycetes.</title>
        <authorList>
            <person name="Rakitin A.L."/>
            <person name="Beletsky A.V."/>
            <person name="Naumoff D.G."/>
            <person name="Kulichevskaya I.S."/>
            <person name="Mardanov A.V."/>
            <person name="Ravin N.V."/>
            <person name="Dedysh S.N."/>
        </authorList>
    </citation>
    <scope>NUCLEOTIDE SEQUENCE</scope>
    <source>
        <strain evidence="15">SP2T</strain>
    </source>
</reference>
<feature type="transmembrane region" description="Helical" evidence="14">
    <location>
        <begin position="39"/>
        <end position="60"/>
    </location>
</feature>
<dbReference type="GO" id="GO:0046677">
    <property type="term" value="P:response to antibiotic"/>
    <property type="evidence" value="ECO:0007669"/>
    <property type="project" value="UniProtKB-UniRule"/>
</dbReference>
<evidence type="ECO:0000256" key="12">
    <source>
        <dbReference type="ARBA" id="ARBA00032932"/>
    </source>
</evidence>
<dbReference type="NCBIfam" id="TIGR00753">
    <property type="entry name" value="undec_PP_bacA"/>
    <property type="match status" value="1"/>
</dbReference>
<evidence type="ECO:0000256" key="10">
    <source>
        <dbReference type="ARBA" id="ARBA00023251"/>
    </source>
</evidence>
<comment type="similarity">
    <text evidence="2 14">Belongs to the UppP family.</text>
</comment>
<evidence type="ECO:0000256" key="1">
    <source>
        <dbReference type="ARBA" id="ARBA00004651"/>
    </source>
</evidence>
<accession>A0A8E6BBK4</accession>
<feature type="transmembrane region" description="Helical" evidence="14">
    <location>
        <begin position="110"/>
        <end position="126"/>
    </location>
</feature>
<keyword evidence="6 14" id="KW-0812">Transmembrane</keyword>